<dbReference type="EMBL" id="SIRE01000049">
    <property type="protein sequence ID" value="TBL68215.1"/>
    <property type="molecule type" value="Genomic_DNA"/>
</dbReference>
<dbReference type="GO" id="GO:0043565">
    <property type="term" value="F:sequence-specific DNA binding"/>
    <property type="evidence" value="ECO:0007669"/>
    <property type="project" value="InterPro"/>
</dbReference>
<name>A0A4Q9DF39_9BACL</name>
<comment type="caution">
    <text evidence="5">The sequence shown here is derived from an EMBL/GenBank/DDBJ whole genome shotgun (WGS) entry which is preliminary data.</text>
</comment>
<dbReference type="PANTHER" id="PTHR43280:SF28">
    <property type="entry name" value="HTH-TYPE TRANSCRIPTIONAL ACTIVATOR RHAS"/>
    <property type="match status" value="1"/>
</dbReference>
<feature type="domain" description="HTH araC/xylS-type" evidence="4">
    <location>
        <begin position="179"/>
        <end position="276"/>
    </location>
</feature>
<dbReference type="SMART" id="SM00342">
    <property type="entry name" value="HTH_ARAC"/>
    <property type="match status" value="1"/>
</dbReference>
<dbReference type="Pfam" id="PF02311">
    <property type="entry name" value="AraC_binding"/>
    <property type="match status" value="1"/>
</dbReference>
<dbReference type="AlphaFoldDB" id="A0A4Q9DF39"/>
<dbReference type="PROSITE" id="PS01124">
    <property type="entry name" value="HTH_ARAC_FAMILY_2"/>
    <property type="match status" value="1"/>
</dbReference>
<dbReference type="InterPro" id="IPR009057">
    <property type="entry name" value="Homeodomain-like_sf"/>
</dbReference>
<dbReference type="RefSeq" id="WP_131018966.1">
    <property type="nucleotide sequence ID" value="NZ_SIRE01000049.1"/>
</dbReference>
<evidence type="ECO:0000256" key="3">
    <source>
        <dbReference type="ARBA" id="ARBA00023163"/>
    </source>
</evidence>
<dbReference type="SUPFAM" id="SSF46689">
    <property type="entry name" value="Homeodomain-like"/>
    <property type="match status" value="2"/>
</dbReference>
<keyword evidence="2" id="KW-0238">DNA-binding</keyword>
<evidence type="ECO:0000256" key="1">
    <source>
        <dbReference type="ARBA" id="ARBA00023015"/>
    </source>
</evidence>
<dbReference type="InterPro" id="IPR037923">
    <property type="entry name" value="HTH-like"/>
</dbReference>
<proteinExistence type="predicted"/>
<dbReference type="InterPro" id="IPR018060">
    <property type="entry name" value="HTH_AraC"/>
</dbReference>
<keyword evidence="3" id="KW-0804">Transcription</keyword>
<dbReference type="Gene3D" id="1.10.10.60">
    <property type="entry name" value="Homeodomain-like"/>
    <property type="match status" value="2"/>
</dbReference>
<dbReference type="PANTHER" id="PTHR43280">
    <property type="entry name" value="ARAC-FAMILY TRANSCRIPTIONAL REGULATOR"/>
    <property type="match status" value="1"/>
</dbReference>
<gene>
    <name evidence="5" type="ORF">EYB31_38710</name>
</gene>
<dbReference type="Proteomes" id="UP000293142">
    <property type="component" value="Unassembled WGS sequence"/>
</dbReference>
<keyword evidence="6" id="KW-1185">Reference proteome</keyword>
<evidence type="ECO:0000256" key="2">
    <source>
        <dbReference type="ARBA" id="ARBA00023125"/>
    </source>
</evidence>
<evidence type="ECO:0000313" key="6">
    <source>
        <dbReference type="Proteomes" id="UP000293142"/>
    </source>
</evidence>
<dbReference type="InterPro" id="IPR014710">
    <property type="entry name" value="RmlC-like_jellyroll"/>
</dbReference>
<dbReference type="Pfam" id="PF12833">
    <property type="entry name" value="HTH_18"/>
    <property type="match status" value="1"/>
</dbReference>
<dbReference type="SUPFAM" id="SSF51215">
    <property type="entry name" value="Regulatory protein AraC"/>
    <property type="match status" value="1"/>
</dbReference>
<evidence type="ECO:0000313" key="5">
    <source>
        <dbReference type="EMBL" id="TBL68215.1"/>
    </source>
</evidence>
<evidence type="ECO:0000259" key="4">
    <source>
        <dbReference type="PROSITE" id="PS01124"/>
    </source>
</evidence>
<accession>A0A4Q9DF39</accession>
<organism evidence="5 6">
    <name type="scientific">Paenibacillus thalictri</name>
    <dbReference type="NCBI Taxonomy" id="2527873"/>
    <lineage>
        <taxon>Bacteria</taxon>
        <taxon>Bacillati</taxon>
        <taxon>Bacillota</taxon>
        <taxon>Bacilli</taxon>
        <taxon>Bacillales</taxon>
        <taxon>Paenibacillaceae</taxon>
        <taxon>Paenibacillus</taxon>
    </lineage>
</organism>
<reference evidence="5 6" key="1">
    <citation type="submission" date="2019-02" db="EMBL/GenBank/DDBJ databases">
        <title>Paenibacillus sp. nov., isolated from surface-sterilized tissue of Thalictrum simplex L.</title>
        <authorList>
            <person name="Tuo L."/>
        </authorList>
    </citation>
    <scope>NUCLEOTIDE SEQUENCE [LARGE SCALE GENOMIC DNA]</scope>
    <source>
        <strain evidence="5 6">N2SHLJ1</strain>
    </source>
</reference>
<sequence length="283" mass="33129">METNQSELMRSYLANAQVSLLMASHTKVGRDWRDLDFLPEFNRFYFIREGEGWLKIKGKEYAPKPGQLFWLPAGVEQSYSTVSDDTFRKYWCHFTVTVGDIHLLQLLSAPHFIEVPDPEWLESRFRELIELMRSRELAAPLRIKGVLYDIISMYLDETVRQYGDGELQMAGPMNVSKMNTILEYIDAHLSETMTVETLSKLVHFHPNYFMHVFKTMLGDSPIHYINKKRMDKARQLLLTTDQPVSEIAGVLGLELYYFSRMFKKWTSMSPSEYRSQGRRTQNV</sequence>
<keyword evidence="1" id="KW-0805">Transcription regulation</keyword>
<protein>
    <submittedName>
        <fullName evidence="5">AraC family transcriptional regulator</fullName>
    </submittedName>
</protein>
<dbReference type="Gene3D" id="2.60.120.10">
    <property type="entry name" value="Jelly Rolls"/>
    <property type="match status" value="1"/>
</dbReference>
<dbReference type="InterPro" id="IPR003313">
    <property type="entry name" value="AraC-bd"/>
</dbReference>
<dbReference type="OrthoDB" id="9780667at2"/>
<dbReference type="GO" id="GO:0003700">
    <property type="term" value="F:DNA-binding transcription factor activity"/>
    <property type="evidence" value="ECO:0007669"/>
    <property type="project" value="InterPro"/>
</dbReference>